<protein>
    <submittedName>
        <fullName evidence="1">Uncharacterized protein</fullName>
    </submittedName>
</protein>
<sequence length="806" mass="89390">MDVESRKDDISNEDSNLVVFLDTVYKEQRGSAWIRKSQDESEKIQVILNGACGALRPGRLTFILGPSGAGKTSLLKILAKRKETLKFAASLKLPKANSREREHAIETVSAQLGIQDVLHTKAGRMSGGERKRLTIACELLTNPTIMLLDEPTSGLDSVSSMSVARALRTVAGNGRTVACVIHQPSSKLFTTADDVILMAEGRTLYAGAIDDVPDMLARAGFRCPQYYNMADYLLEIASGEHNGNLSYIENEAKSYTIEMSKIAKNDVIIKNGKVYSPEAEALLSLTPLYTNGYIAGFWTQFCALLWRCSVGARRDVYLTQLLCATIFLLPAWYLTSQPMDIQRVFLAWIICVLITILAQTFGFVLGAACDVKLGMFVVPAANIPMLMFSEFFIPYHEMPFYLRPFAAISYFRYAFDAFIQTAYGFDRERLPCNKAFCMFKNPQTYLNYLGLNRPYLYDVYALLIWIIETVSSQLGIQDVLNTKAGRMSGGERKRLTIACELLTNPAIMLLDEPTSGLDSVSSMSVARALRTVAGNGRTVACVIHQPSSKLFSTADDVILMAEGRTLYAGAIEDAPDILANAGFRCPQYYNMADYFYPAEAESLLNTTPVYSEGYTAGFWPQLCALLWRSSIGACRDVHLTQIRLSCHVAVALLLGALYCGAGAEADRIVTNTSCLFFFLLFLFFSNSMPTVNTFPAEATVVLQEHLNKWYSLPAYCIAKILMDLPVQLLCATVFLFPAWYLTSQPMEIQRLSLAWAICVLITILAQTYGLVVGTAFSVKLGMFVVPAANIPMLMFSEFFIPYHEMP</sequence>
<name>A0ACC0JF07_CHOFU</name>
<organism evidence="1 2">
    <name type="scientific">Choristoneura fumiferana</name>
    <name type="common">Spruce budworm moth</name>
    <name type="synonym">Archips fumiferana</name>
    <dbReference type="NCBI Taxonomy" id="7141"/>
    <lineage>
        <taxon>Eukaryota</taxon>
        <taxon>Metazoa</taxon>
        <taxon>Ecdysozoa</taxon>
        <taxon>Arthropoda</taxon>
        <taxon>Hexapoda</taxon>
        <taxon>Insecta</taxon>
        <taxon>Pterygota</taxon>
        <taxon>Neoptera</taxon>
        <taxon>Endopterygota</taxon>
        <taxon>Lepidoptera</taxon>
        <taxon>Glossata</taxon>
        <taxon>Ditrysia</taxon>
        <taxon>Tortricoidea</taxon>
        <taxon>Tortricidae</taxon>
        <taxon>Tortricinae</taxon>
        <taxon>Choristoneura</taxon>
    </lineage>
</organism>
<evidence type="ECO:0000313" key="2">
    <source>
        <dbReference type="Proteomes" id="UP001064048"/>
    </source>
</evidence>
<accession>A0ACC0JF07</accession>
<evidence type="ECO:0000313" key="1">
    <source>
        <dbReference type="EMBL" id="KAI8422625.1"/>
    </source>
</evidence>
<proteinExistence type="predicted"/>
<dbReference type="EMBL" id="CM046110">
    <property type="protein sequence ID" value="KAI8422625.1"/>
    <property type="molecule type" value="Genomic_DNA"/>
</dbReference>
<feature type="non-terminal residue" evidence="1">
    <location>
        <position position="806"/>
    </location>
</feature>
<gene>
    <name evidence="1" type="ORF">MSG28_006407</name>
</gene>
<comment type="caution">
    <text evidence="1">The sequence shown here is derived from an EMBL/GenBank/DDBJ whole genome shotgun (WGS) entry which is preliminary data.</text>
</comment>
<keyword evidence="2" id="KW-1185">Reference proteome</keyword>
<dbReference type="Proteomes" id="UP001064048">
    <property type="component" value="Chromosome 10"/>
</dbReference>
<reference evidence="1 2" key="1">
    <citation type="journal article" date="2022" name="Genome Biol. Evol.">
        <title>The Spruce Budworm Genome: Reconstructing the Evolutionary History of Antifreeze Proteins.</title>
        <authorList>
            <person name="Beliveau C."/>
            <person name="Gagne P."/>
            <person name="Picq S."/>
            <person name="Vernygora O."/>
            <person name="Keeling C.I."/>
            <person name="Pinkney K."/>
            <person name="Doucet D."/>
            <person name="Wen F."/>
            <person name="Johnston J.S."/>
            <person name="Maaroufi H."/>
            <person name="Boyle B."/>
            <person name="Laroche J."/>
            <person name="Dewar K."/>
            <person name="Juretic N."/>
            <person name="Blackburn G."/>
            <person name="Nisole A."/>
            <person name="Brunet B."/>
            <person name="Brandao M."/>
            <person name="Lumley L."/>
            <person name="Duan J."/>
            <person name="Quan G."/>
            <person name="Lucarotti C.J."/>
            <person name="Roe A.D."/>
            <person name="Sperling F.A.H."/>
            <person name="Levesque R.C."/>
            <person name="Cusson M."/>
        </authorList>
    </citation>
    <scope>NUCLEOTIDE SEQUENCE [LARGE SCALE GENOMIC DNA]</scope>
    <source>
        <strain evidence="1">Glfc:IPQL:Cfum</strain>
    </source>
</reference>